<sequence>MAIILANNWFAFSTDSETNMAKRLGKRSTAEQVSQGADLGGKNALVTGANTGLGKETTRVLALCGANVTMACRDQVKAEKAREDILLGASGAIDESQLSLLELDLNSLDKTQQAAEEYCQRGEELHLLINNAGIMIPMERRTVDGFEAHLGINHLAHFLFTNLLLEPLTAAEGARVIALSSLAMSFASLKHGLKDINWENRKFSGWPAYGNSKLMNHLFARELSKRYEANGIVAHAVHPGVVSTELARDQNGLFSMIGVLATPFMKNVEQGAATQVLAAISPEYGDSGGLYFKDCRVAKPQHKLANDGALAEELWQRSVELVGLEE</sequence>
<protein>
    <submittedName>
        <fullName evidence="2">SDR family oxidoreductase</fullName>
    </submittedName>
</protein>
<accession>A0ABT3ST10</accession>
<dbReference type="Gene3D" id="3.40.50.720">
    <property type="entry name" value="NAD(P)-binding Rossmann-like Domain"/>
    <property type="match status" value="1"/>
</dbReference>
<keyword evidence="3" id="KW-1185">Reference proteome</keyword>
<dbReference type="InterPro" id="IPR002347">
    <property type="entry name" value="SDR_fam"/>
</dbReference>
<comment type="caution">
    <text evidence="2">The sequence shown here is derived from an EMBL/GenBank/DDBJ whole genome shotgun (WGS) entry which is preliminary data.</text>
</comment>
<evidence type="ECO:0000313" key="3">
    <source>
        <dbReference type="Proteomes" id="UP001143307"/>
    </source>
</evidence>
<gene>
    <name evidence="2" type="ORF">EYC87_02220</name>
</gene>
<dbReference type="Proteomes" id="UP001143307">
    <property type="component" value="Unassembled WGS sequence"/>
</dbReference>
<keyword evidence="1" id="KW-0560">Oxidoreductase</keyword>
<dbReference type="PANTHER" id="PTHR43157:SF31">
    <property type="entry name" value="PHOSPHATIDYLINOSITOL-GLYCAN BIOSYNTHESIS CLASS F PROTEIN"/>
    <property type="match status" value="1"/>
</dbReference>
<evidence type="ECO:0000313" key="2">
    <source>
        <dbReference type="EMBL" id="MCX2972404.1"/>
    </source>
</evidence>
<dbReference type="PANTHER" id="PTHR43157">
    <property type="entry name" value="PHOSPHATIDYLINOSITOL-GLYCAN BIOSYNTHESIS CLASS F PROTEIN-RELATED"/>
    <property type="match status" value="1"/>
</dbReference>
<dbReference type="PRINTS" id="PR00081">
    <property type="entry name" value="GDHRDH"/>
</dbReference>
<dbReference type="EMBL" id="SHNP01000001">
    <property type="protein sequence ID" value="MCX2972404.1"/>
    <property type="molecule type" value="Genomic_DNA"/>
</dbReference>
<organism evidence="2 3">
    <name type="scientific">Candidatus Seongchinamella marina</name>
    <dbReference type="NCBI Taxonomy" id="2518990"/>
    <lineage>
        <taxon>Bacteria</taxon>
        <taxon>Pseudomonadati</taxon>
        <taxon>Pseudomonadota</taxon>
        <taxon>Gammaproteobacteria</taxon>
        <taxon>Cellvibrionales</taxon>
        <taxon>Halieaceae</taxon>
        <taxon>Seongchinamella</taxon>
    </lineage>
</organism>
<name>A0ABT3ST10_9GAMM</name>
<reference evidence="2" key="1">
    <citation type="submission" date="2019-02" db="EMBL/GenBank/DDBJ databases">
        <authorList>
            <person name="Li S.-H."/>
        </authorList>
    </citation>
    <scope>NUCLEOTIDE SEQUENCE</scope>
    <source>
        <strain evidence="2">IMCC8485</strain>
    </source>
</reference>
<dbReference type="CDD" id="cd05327">
    <property type="entry name" value="retinol-DH_like_SDR_c_like"/>
    <property type="match status" value="1"/>
</dbReference>
<dbReference type="SUPFAM" id="SSF51735">
    <property type="entry name" value="NAD(P)-binding Rossmann-fold domains"/>
    <property type="match status" value="1"/>
</dbReference>
<evidence type="ECO:0000256" key="1">
    <source>
        <dbReference type="ARBA" id="ARBA00023002"/>
    </source>
</evidence>
<proteinExistence type="predicted"/>
<dbReference type="InterPro" id="IPR036291">
    <property type="entry name" value="NAD(P)-bd_dom_sf"/>
</dbReference>
<dbReference type="Pfam" id="PF00106">
    <property type="entry name" value="adh_short"/>
    <property type="match status" value="1"/>
</dbReference>